<evidence type="ECO:0000256" key="2">
    <source>
        <dbReference type="ARBA" id="ARBA00006498"/>
    </source>
</evidence>
<dbReference type="Pfam" id="PF02320">
    <property type="entry name" value="UCR_hinge"/>
    <property type="match status" value="1"/>
</dbReference>
<keyword evidence="3 9" id="KW-0813">Transport</keyword>
<keyword evidence="10" id="KW-1015">Disulfide bond</keyword>
<keyword evidence="4 9" id="KW-0679">Respiratory chain</keyword>
<reference evidence="12" key="1">
    <citation type="submission" date="2020-05" db="UniProtKB">
        <authorList>
            <consortium name="EnsemblMetazoa"/>
        </authorList>
    </citation>
    <scope>IDENTIFICATION</scope>
    <source>
        <strain evidence="12">Aabys</strain>
    </source>
</reference>
<evidence type="ECO:0000313" key="12">
    <source>
        <dbReference type="EnsemblMetazoa" id="MDOA005748-PA"/>
    </source>
</evidence>
<evidence type="ECO:0000256" key="6">
    <source>
        <dbReference type="ARBA" id="ARBA00022982"/>
    </source>
</evidence>
<dbReference type="PIRSF" id="PIRSF000019">
    <property type="entry name" value="Bc1_11K"/>
    <property type="match status" value="1"/>
</dbReference>
<organism evidence="12">
    <name type="scientific">Musca domestica</name>
    <name type="common">House fly</name>
    <dbReference type="NCBI Taxonomy" id="7370"/>
    <lineage>
        <taxon>Eukaryota</taxon>
        <taxon>Metazoa</taxon>
        <taxon>Ecdysozoa</taxon>
        <taxon>Arthropoda</taxon>
        <taxon>Hexapoda</taxon>
        <taxon>Insecta</taxon>
        <taxon>Pterygota</taxon>
        <taxon>Neoptera</taxon>
        <taxon>Endopterygota</taxon>
        <taxon>Diptera</taxon>
        <taxon>Brachycera</taxon>
        <taxon>Muscomorpha</taxon>
        <taxon>Muscoidea</taxon>
        <taxon>Muscidae</taxon>
        <taxon>Musca</taxon>
    </lineage>
</organism>
<dbReference type="PANTHER" id="PTHR15336">
    <property type="entry name" value="UBIQUINOL-CYTOCHROME C REDUCTASE COMPLEX 7.8 KDA PROTEIN"/>
    <property type="match status" value="1"/>
</dbReference>
<feature type="domain" description="Ubiquinol-cytochrome C reductase hinge" evidence="11">
    <location>
        <begin position="28"/>
        <end position="91"/>
    </location>
</feature>
<reference evidence="14" key="2">
    <citation type="submission" date="2025-04" db="UniProtKB">
        <authorList>
            <consortium name="RefSeq"/>
        </authorList>
    </citation>
    <scope>IDENTIFICATION</scope>
    <source>
        <strain evidence="14">Aabys</strain>
    </source>
</reference>
<dbReference type="VEuPathDB" id="VectorBase:MDOMA2_005054"/>
<protein>
    <recommendedName>
        <fullName evidence="9">Cytochrome b-c1 complex subunit 6</fullName>
    </recommendedName>
</protein>
<evidence type="ECO:0000256" key="8">
    <source>
        <dbReference type="ARBA" id="ARBA00023136"/>
    </source>
</evidence>
<dbReference type="KEGG" id="mde:101887704"/>
<comment type="function">
    <text evidence="9">Component of the ubiquinol-cytochrome c oxidoreductase, a multisubunit transmembrane complex that is part of the mitochondrial electron transport chain which drives oxidative phosphorylation.</text>
</comment>
<keyword evidence="6 9" id="KW-0249">Electron transport</keyword>
<evidence type="ECO:0000256" key="1">
    <source>
        <dbReference type="ARBA" id="ARBA00004137"/>
    </source>
</evidence>
<proteinExistence type="inferred from homology"/>
<evidence type="ECO:0000256" key="4">
    <source>
        <dbReference type="ARBA" id="ARBA00022660"/>
    </source>
</evidence>
<dbReference type="RefSeq" id="XP_005190671.1">
    <property type="nucleotide sequence ID" value="XM_005190614.3"/>
</dbReference>
<evidence type="ECO:0000313" key="14">
    <source>
        <dbReference type="RefSeq" id="XP_005190671.1"/>
    </source>
</evidence>
<dbReference type="eggNOG" id="KOG4763">
    <property type="taxonomic scope" value="Eukaryota"/>
</dbReference>
<dbReference type="STRING" id="7370.A0A1I8MK27"/>
<dbReference type="SUPFAM" id="SSF81531">
    <property type="entry name" value="Non-heme 11 kDa protein of cytochrome bc1 complex (Ubiquinol-cytochrome c reductase)"/>
    <property type="match status" value="1"/>
</dbReference>
<name>A0A1I8MK27_MUSDO</name>
<dbReference type="AlphaFoldDB" id="A0A1I8MK27"/>
<feature type="disulfide bond" evidence="10">
    <location>
        <begin position="53"/>
        <end position="67"/>
    </location>
</feature>
<keyword evidence="5 9" id="KW-0999">Mitochondrion inner membrane</keyword>
<dbReference type="PANTHER" id="PTHR15336:SF0">
    <property type="entry name" value="CYTOCHROME B-C1 COMPLEX SUBUNIT 6, MITOCHONDRIAL"/>
    <property type="match status" value="1"/>
</dbReference>
<comment type="subcellular location">
    <subcellularLocation>
        <location evidence="1">Mitochondrion inner membrane</location>
        <topology evidence="1">Peripheral membrane protein</topology>
        <orientation evidence="1">Intermembrane side</orientation>
    </subcellularLocation>
</comment>
<dbReference type="InterPro" id="IPR036811">
    <property type="entry name" value="Ubol_cytC_Rdtase_hinge_dom_sf"/>
</dbReference>
<dbReference type="InterPro" id="IPR003422">
    <property type="entry name" value="Cyt_b-c1_6"/>
</dbReference>
<evidence type="ECO:0000313" key="13">
    <source>
        <dbReference type="Proteomes" id="UP001652621"/>
    </source>
</evidence>
<feature type="disulfide bond" evidence="10">
    <location>
        <begin position="37"/>
        <end position="81"/>
    </location>
</feature>
<dbReference type="FunFam" id="1.10.287.20:FF:000004">
    <property type="entry name" value="Cytochrome b-c1 complex subunit 6"/>
    <property type="match status" value="1"/>
</dbReference>
<accession>A0A1I8MK27</accession>
<keyword evidence="13" id="KW-1185">Reference proteome</keyword>
<dbReference type="InterPro" id="IPR023184">
    <property type="entry name" value="Ubol_cytC_Rdtase_hinge_dom"/>
</dbReference>
<gene>
    <name evidence="12" type="primary">101887704</name>
    <name evidence="14" type="synonym">LOC101887704</name>
</gene>
<sequence length="91" mass="10599">MAFTNFWNSLISMPSVRAEEEEEADLVDPQTTLREQCQTKGNIEALYNKYQACNDRVNSRTKTTENCMEELFDYVQELDHCVAHSLFSKLK</sequence>
<keyword evidence="7 9" id="KW-0496">Mitochondrion</keyword>
<evidence type="ECO:0000256" key="5">
    <source>
        <dbReference type="ARBA" id="ARBA00022792"/>
    </source>
</evidence>
<evidence type="ECO:0000256" key="9">
    <source>
        <dbReference type="PIRNR" id="PIRNR000019"/>
    </source>
</evidence>
<comment type="similarity">
    <text evidence="2 9">Belongs to the UQCRH/QCR6 family.</text>
</comment>
<evidence type="ECO:0000259" key="11">
    <source>
        <dbReference type="Pfam" id="PF02320"/>
    </source>
</evidence>
<dbReference type="VEuPathDB" id="VectorBase:MDOA005748"/>
<evidence type="ECO:0000256" key="10">
    <source>
        <dbReference type="PIRSR" id="PIRSR000019-1"/>
    </source>
</evidence>
<evidence type="ECO:0000256" key="7">
    <source>
        <dbReference type="ARBA" id="ARBA00023128"/>
    </source>
</evidence>
<dbReference type="GO" id="GO:0005743">
    <property type="term" value="C:mitochondrial inner membrane"/>
    <property type="evidence" value="ECO:0007669"/>
    <property type="project" value="UniProtKB-SubCell"/>
</dbReference>
<evidence type="ECO:0000256" key="3">
    <source>
        <dbReference type="ARBA" id="ARBA00022448"/>
    </source>
</evidence>
<dbReference type="OrthoDB" id="405848at2759"/>
<dbReference type="Proteomes" id="UP001652621">
    <property type="component" value="Unplaced"/>
</dbReference>
<dbReference type="EnsemblMetazoa" id="MDOA005748-RA">
    <property type="protein sequence ID" value="MDOA005748-PA"/>
    <property type="gene ID" value="MDOA005748"/>
</dbReference>
<dbReference type="GO" id="GO:0006122">
    <property type="term" value="P:mitochondrial electron transport, ubiquinol to cytochrome c"/>
    <property type="evidence" value="ECO:0007669"/>
    <property type="project" value="InterPro"/>
</dbReference>
<dbReference type="Gene3D" id="1.10.287.20">
    <property type="entry name" value="Ubiquinol-cytochrome C reductase hinge domain"/>
    <property type="match status" value="1"/>
</dbReference>
<keyword evidence="8 9" id="KW-0472">Membrane</keyword>